<dbReference type="EMBL" id="JYDO01000008">
    <property type="protein sequence ID" value="KRZ79065.1"/>
    <property type="molecule type" value="Genomic_DNA"/>
</dbReference>
<name>A0A0V1N504_9BILA</name>
<dbReference type="AlphaFoldDB" id="A0A0V1N504"/>
<accession>A0A0V1N504</accession>
<reference evidence="2 3" key="1">
    <citation type="submission" date="2015-01" db="EMBL/GenBank/DDBJ databases">
        <title>Evolution of Trichinella species and genotypes.</title>
        <authorList>
            <person name="Korhonen P.K."/>
            <person name="Edoardo P."/>
            <person name="Giuseppe L.R."/>
            <person name="Gasser R.B."/>
        </authorList>
    </citation>
    <scope>NUCLEOTIDE SEQUENCE [LARGE SCALE GENOMIC DNA]</scope>
    <source>
        <strain evidence="2">ISS1980</strain>
    </source>
</reference>
<evidence type="ECO:0000313" key="3">
    <source>
        <dbReference type="Proteomes" id="UP000054843"/>
    </source>
</evidence>
<protein>
    <submittedName>
        <fullName evidence="2">Uncharacterized protein</fullName>
    </submittedName>
</protein>
<comment type="caution">
    <text evidence="2">The sequence shown here is derived from an EMBL/GenBank/DDBJ whole genome shotgun (WGS) entry which is preliminary data.</text>
</comment>
<feature type="region of interest" description="Disordered" evidence="1">
    <location>
        <begin position="39"/>
        <end position="91"/>
    </location>
</feature>
<keyword evidence="3" id="KW-1185">Reference proteome</keyword>
<feature type="compositionally biased region" description="Polar residues" evidence="1">
    <location>
        <begin position="72"/>
        <end position="91"/>
    </location>
</feature>
<organism evidence="2 3">
    <name type="scientific">Trichinella papuae</name>
    <dbReference type="NCBI Taxonomy" id="268474"/>
    <lineage>
        <taxon>Eukaryota</taxon>
        <taxon>Metazoa</taxon>
        <taxon>Ecdysozoa</taxon>
        <taxon>Nematoda</taxon>
        <taxon>Enoplea</taxon>
        <taxon>Dorylaimia</taxon>
        <taxon>Trichinellida</taxon>
        <taxon>Trichinellidae</taxon>
        <taxon>Trichinella</taxon>
    </lineage>
</organism>
<dbReference type="OrthoDB" id="5924172at2759"/>
<gene>
    <name evidence="2" type="ORF">T10_13453</name>
</gene>
<dbReference type="Proteomes" id="UP000054843">
    <property type="component" value="Unassembled WGS sequence"/>
</dbReference>
<proteinExistence type="predicted"/>
<evidence type="ECO:0000313" key="2">
    <source>
        <dbReference type="EMBL" id="KRZ79065.1"/>
    </source>
</evidence>
<evidence type="ECO:0000256" key="1">
    <source>
        <dbReference type="SAM" id="MobiDB-lite"/>
    </source>
</evidence>
<sequence length="148" mass="16205">MPKLCNNLCNTRLRTDDWEHLRPLGLAMDDCPDSDQVDVLLPFSGESNSKRRTGRSGPSGISNRLPPDGRSPSMSFGWFQQDQSTDRSAQGTCRGLDLCRPCQPITASEQLHDLAKGPTSSWSVVVSDQYHVTDSGLLLQLFPLTSGA</sequence>